<dbReference type="GO" id="GO:0032787">
    <property type="term" value="P:monocarboxylic acid metabolic process"/>
    <property type="evidence" value="ECO:0007669"/>
    <property type="project" value="UniProtKB-ARBA"/>
</dbReference>
<protein>
    <submittedName>
        <fullName evidence="2">Short chain dehydrogenase/reductase family oxidoreductase</fullName>
    </submittedName>
</protein>
<dbReference type="FunFam" id="3.40.50.720:FF:000084">
    <property type="entry name" value="Short-chain dehydrogenase reductase"/>
    <property type="match status" value="1"/>
</dbReference>
<comment type="caution">
    <text evidence="2">The sequence shown here is derived from an EMBL/GenBank/DDBJ whole genome shotgun (WGS) entry which is preliminary data.</text>
</comment>
<dbReference type="InterPro" id="IPR050259">
    <property type="entry name" value="SDR"/>
</dbReference>
<dbReference type="eggNOG" id="COG1028">
    <property type="taxonomic scope" value="Bacteria"/>
</dbReference>
<evidence type="ECO:0000256" key="1">
    <source>
        <dbReference type="ARBA" id="ARBA00006484"/>
    </source>
</evidence>
<dbReference type="PANTHER" id="PTHR42879:SF2">
    <property type="entry name" value="3-OXOACYL-[ACYL-CARRIER-PROTEIN] REDUCTASE FABG"/>
    <property type="match status" value="1"/>
</dbReference>
<dbReference type="Proteomes" id="UP000024816">
    <property type="component" value="Unassembled WGS sequence"/>
</dbReference>
<dbReference type="Gene3D" id="3.40.50.720">
    <property type="entry name" value="NAD(P)-binding Rossmann-like Domain"/>
    <property type="match status" value="1"/>
</dbReference>
<evidence type="ECO:0000313" key="3">
    <source>
        <dbReference type="Proteomes" id="UP000024816"/>
    </source>
</evidence>
<dbReference type="STRING" id="1280952.HJA_11335"/>
<name>A0A059FC46_9PROT</name>
<dbReference type="PROSITE" id="PS00061">
    <property type="entry name" value="ADH_SHORT"/>
    <property type="match status" value="1"/>
</dbReference>
<dbReference type="PANTHER" id="PTHR42879">
    <property type="entry name" value="3-OXOACYL-(ACYL-CARRIER-PROTEIN) REDUCTASE"/>
    <property type="match status" value="1"/>
</dbReference>
<dbReference type="Pfam" id="PF13561">
    <property type="entry name" value="adh_short_C2"/>
    <property type="match status" value="1"/>
</dbReference>
<sequence>MSQPPYEALSRSIKGKTALITGAASGMGRATAHLFAREGANVAVTDLKQDAVDKVVEEIKAAGIDHVKGWAMDVSDAATIKRVIDEAAAHFGGLEILVNNAGFAIPADIAEESYEDSWGPSINVMLTSHQRAIRAALPYMRKAGYGRIVNVASTEGLGATPGNSPYVAAKHGVIGLTRGLAVDLGREGITVNCICPGPIKTGITAGIPDEHKEIYSKRRVPLRRYGIPEEVANITLSCVLPAASFMTGVFIPVDGGLTIKNA</sequence>
<dbReference type="AlphaFoldDB" id="A0A059FC46"/>
<comment type="similarity">
    <text evidence="1">Belongs to the short-chain dehydrogenases/reductases (SDR) family.</text>
</comment>
<dbReference type="SUPFAM" id="SSF51735">
    <property type="entry name" value="NAD(P)-binding Rossmann-fold domains"/>
    <property type="match status" value="1"/>
</dbReference>
<dbReference type="PRINTS" id="PR00080">
    <property type="entry name" value="SDRFAMILY"/>
</dbReference>
<dbReference type="InterPro" id="IPR002347">
    <property type="entry name" value="SDR_fam"/>
</dbReference>
<evidence type="ECO:0000313" key="2">
    <source>
        <dbReference type="EMBL" id="KCZ88172.1"/>
    </source>
</evidence>
<dbReference type="OrthoDB" id="9804774at2"/>
<dbReference type="PATRIC" id="fig|1280952.3.peg.2267"/>
<dbReference type="RefSeq" id="WP_035582210.1">
    <property type="nucleotide sequence ID" value="NZ_ARYJ01000006.1"/>
</dbReference>
<proteinExistence type="inferred from homology"/>
<dbReference type="EMBL" id="ARYJ01000006">
    <property type="protein sequence ID" value="KCZ88172.1"/>
    <property type="molecule type" value="Genomic_DNA"/>
</dbReference>
<organism evidence="2 3">
    <name type="scientific">Hyphomonas jannaschiana VP2</name>
    <dbReference type="NCBI Taxonomy" id="1280952"/>
    <lineage>
        <taxon>Bacteria</taxon>
        <taxon>Pseudomonadati</taxon>
        <taxon>Pseudomonadota</taxon>
        <taxon>Alphaproteobacteria</taxon>
        <taxon>Hyphomonadales</taxon>
        <taxon>Hyphomonadaceae</taxon>
        <taxon>Hyphomonas</taxon>
    </lineage>
</organism>
<dbReference type="InterPro" id="IPR020904">
    <property type="entry name" value="Sc_DH/Rdtase_CS"/>
</dbReference>
<dbReference type="PRINTS" id="PR00081">
    <property type="entry name" value="GDHRDH"/>
</dbReference>
<reference evidence="2 3" key="1">
    <citation type="journal article" date="2014" name="Antonie Van Leeuwenhoek">
        <title>Hyphomonas beringensis sp. nov. and Hyphomonas chukchiensis sp. nov., isolated from surface seawater of the Bering Sea and Chukchi Sea.</title>
        <authorList>
            <person name="Li C."/>
            <person name="Lai Q."/>
            <person name="Li G."/>
            <person name="Dong C."/>
            <person name="Wang J."/>
            <person name="Liao Y."/>
            <person name="Shao Z."/>
        </authorList>
    </citation>
    <scope>NUCLEOTIDE SEQUENCE [LARGE SCALE GENOMIC DNA]</scope>
    <source>
        <strain evidence="2 3">VP2</strain>
    </source>
</reference>
<dbReference type="InterPro" id="IPR036291">
    <property type="entry name" value="NAD(P)-bd_dom_sf"/>
</dbReference>
<accession>A0A059FC46</accession>
<gene>
    <name evidence="2" type="ORF">HJA_11335</name>
</gene>
<keyword evidence="3" id="KW-1185">Reference proteome</keyword>